<evidence type="ECO:0000313" key="3">
    <source>
        <dbReference type="Proteomes" id="UP000239415"/>
    </source>
</evidence>
<sequence length="334" mass="36263">MVRTTARKIGNWLRRRRRPLLWAGTVLMVLLASGAYALRDPAPVGYFTSAAAHDRFLATYREAMAELPAPDRTLDIRTGYGVVRVYHFDGTGEPDAAPLLLLPGRASASPVWADNLPSLLRLRDVYTVDLLGEPGLSVQQRPITGDADHARWLHEVLLALPEPRFHLFGLSFGGWTAMNLALHQPAKVAGVIVLDPVLTFADLSAAVILRSIPVSVRWAPRSWRDDFASWTANDAPVEDVPVADMIEQGLQAYVMKLSAPTRPDRDRLGRLEPPALVLLAGKSRMHDAAAAAAYAGDVLPAATVKTYPDASHAINGEYPDQIATDVGAFLDGKG</sequence>
<dbReference type="EMBL" id="PVMZ01000005">
    <property type="protein sequence ID" value="PRX21887.1"/>
    <property type="molecule type" value="Genomic_DNA"/>
</dbReference>
<organism evidence="2 3">
    <name type="scientific">Actinoplanes italicus</name>
    <dbReference type="NCBI Taxonomy" id="113567"/>
    <lineage>
        <taxon>Bacteria</taxon>
        <taxon>Bacillati</taxon>
        <taxon>Actinomycetota</taxon>
        <taxon>Actinomycetes</taxon>
        <taxon>Micromonosporales</taxon>
        <taxon>Micromonosporaceae</taxon>
        <taxon>Actinoplanes</taxon>
    </lineage>
</organism>
<dbReference type="RefSeq" id="WP_106318365.1">
    <property type="nucleotide sequence ID" value="NZ_BOMO01000037.1"/>
</dbReference>
<dbReference type="GO" id="GO:0016020">
    <property type="term" value="C:membrane"/>
    <property type="evidence" value="ECO:0007669"/>
    <property type="project" value="TreeGrafter"/>
</dbReference>
<reference evidence="2 3" key="1">
    <citation type="submission" date="2018-03" db="EMBL/GenBank/DDBJ databases">
        <title>Genomic Encyclopedia of Archaeal and Bacterial Type Strains, Phase II (KMG-II): from individual species to whole genera.</title>
        <authorList>
            <person name="Goeker M."/>
        </authorList>
    </citation>
    <scope>NUCLEOTIDE SEQUENCE [LARGE SCALE GENOMIC DNA]</scope>
    <source>
        <strain evidence="2 3">DSM 43146</strain>
    </source>
</reference>
<gene>
    <name evidence="2" type="ORF">CLV67_10564</name>
</gene>
<protein>
    <submittedName>
        <fullName evidence="2">Pimeloyl-ACP methyl ester carboxylesterase</fullName>
    </submittedName>
</protein>
<dbReference type="Gene3D" id="3.40.50.1820">
    <property type="entry name" value="alpha/beta hydrolase"/>
    <property type="match status" value="1"/>
</dbReference>
<dbReference type="Pfam" id="PF12697">
    <property type="entry name" value="Abhydrolase_6"/>
    <property type="match status" value="1"/>
</dbReference>
<evidence type="ECO:0000313" key="2">
    <source>
        <dbReference type="EMBL" id="PRX21887.1"/>
    </source>
</evidence>
<dbReference type="InterPro" id="IPR029058">
    <property type="entry name" value="AB_hydrolase_fold"/>
</dbReference>
<name>A0A2T0KES9_9ACTN</name>
<proteinExistence type="predicted"/>
<feature type="domain" description="AB hydrolase-1" evidence="1">
    <location>
        <begin position="99"/>
        <end position="323"/>
    </location>
</feature>
<dbReference type="GO" id="GO:0003824">
    <property type="term" value="F:catalytic activity"/>
    <property type="evidence" value="ECO:0007669"/>
    <property type="project" value="UniProtKB-ARBA"/>
</dbReference>
<dbReference type="SUPFAM" id="SSF53474">
    <property type="entry name" value="alpha/beta-Hydrolases"/>
    <property type="match status" value="1"/>
</dbReference>
<dbReference type="PANTHER" id="PTHR43798:SF33">
    <property type="entry name" value="HYDROLASE, PUTATIVE (AFU_ORTHOLOGUE AFUA_2G14860)-RELATED"/>
    <property type="match status" value="1"/>
</dbReference>
<dbReference type="Proteomes" id="UP000239415">
    <property type="component" value="Unassembled WGS sequence"/>
</dbReference>
<accession>A0A2T0KES9</accession>
<comment type="caution">
    <text evidence="2">The sequence shown here is derived from an EMBL/GenBank/DDBJ whole genome shotgun (WGS) entry which is preliminary data.</text>
</comment>
<evidence type="ECO:0000259" key="1">
    <source>
        <dbReference type="Pfam" id="PF12697"/>
    </source>
</evidence>
<dbReference type="OrthoDB" id="5513277at2"/>
<keyword evidence="3" id="KW-1185">Reference proteome</keyword>
<dbReference type="InterPro" id="IPR050266">
    <property type="entry name" value="AB_hydrolase_sf"/>
</dbReference>
<dbReference type="AlphaFoldDB" id="A0A2T0KES9"/>
<dbReference type="InterPro" id="IPR000073">
    <property type="entry name" value="AB_hydrolase_1"/>
</dbReference>
<dbReference type="PANTHER" id="PTHR43798">
    <property type="entry name" value="MONOACYLGLYCEROL LIPASE"/>
    <property type="match status" value="1"/>
</dbReference>